<organism evidence="1 2">
    <name type="scientific">Xenorhabdus nematophila (strain ATCC 19061 / DSM 3370 / CCUG 14189 / LMG 1036 / NCIMB 9965 / AN6)</name>
    <dbReference type="NCBI Taxonomy" id="406817"/>
    <lineage>
        <taxon>Bacteria</taxon>
        <taxon>Pseudomonadati</taxon>
        <taxon>Pseudomonadota</taxon>
        <taxon>Gammaproteobacteria</taxon>
        <taxon>Enterobacterales</taxon>
        <taxon>Morganellaceae</taxon>
        <taxon>Xenorhabdus</taxon>
    </lineage>
</organism>
<reference evidence="1 2" key="1">
    <citation type="journal article" date="2011" name="PLoS ONE">
        <title>The entomopathogenic bacterial endosymbionts xenorhabdus and photorhabdus: convergent lifestyles from divergent genomes.</title>
        <authorList>
            <person name="Chaston J.M."/>
            <person name="Suen G."/>
            <person name="Tucker S.L."/>
            <person name="Andersen A.W."/>
            <person name="Bhasin A."/>
            <person name="Bode E."/>
            <person name="Bode H.B."/>
            <person name="Brachmann A.O."/>
            <person name="Cowles C.E."/>
            <person name="Cowles K.N."/>
            <person name="Darby C."/>
            <person name="de Leon L."/>
            <person name="Drace K."/>
            <person name="Du Z."/>
            <person name="Givaudan A."/>
            <person name="Herbert Tran E.E."/>
            <person name="Jewell K.A."/>
            <person name="Knack J.J."/>
            <person name="Krasomil-Osterfeld K.C."/>
            <person name="Kukor R."/>
            <person name="Lanois A."/>
            <person name="Latreille P."/>
            <person name="Leimgruber N.K."/>
            <person name="Lipke C.M."/>
            <person name="Liu R."/>
            <person name="Lu X."/>
            <person name="Martens E.C."/>
            <person name="Marri P.R."/>
            <person name="Medigue C."/>
            <person name="Menard M.L."/>
            <person name="Miller N.M."/>
            <person name="Morales-Soto N."/>
            <person name="Norton S."/>
            <person name="Ogier J.C."/>
            <person name="Orchard S.S."/>
            <person name="Park D."/>
            <person name="Park Y."/>
            <person name="Qurollo B.A."/>
            <person name="Sugar D.R."/>
            <person name="Richards G.R."/>
            <person name="Rouy Z."/>
            <person name="Slominski B."/>
            <person name="Slominski K."/>
            <person name="Snyder H."/>
            <person name="Tjaden B.C."/>
            <person name="van der Hoeven R."/>
            <person name="Welch R.D."/>
            <person name="Wheeler C."/>
            <person name="Xiang B."/>
            <person name="Barbazuk B."/>
            <person name="Gaudriault S."/>
            <person name="Goodner B."/>
            <person name="Slater S.C."/>
            <person name="Forst S."/>
            <person name="Goldman B.S."/>
            <person name="Goodrich-Blair H."/>
        </authorList>
    </citation>
    <scope>NUCLEOTIDE SEQUENCE [LARGE SCALE GENOMIC DNA]</scope>
    <source>
        <strain evidence="2">ATCC 19061 / DSM 3370 / CCUG 14189 / LMG 1036 / NCIMB 9965 / AN6</strain>
    </source>
</reference>
<dbReference type="AlphaFoldDB" id="D3VLG0"/>
<proteinExistence type="predicted"/>
<dbReference type="KEGG" id="xne:XNC1_3234"/>
<dbReference type="Proteomes" id="UP000008075">
    <property type="component" value="Chromosome"/>
</dbReference>
<dbReference type="HOGENOM" id="CLU_3049471_0_0_6"/>
<dbReference type="EMBL" id="FN667742">
    <property type="protein sequence ID" value="CBJ91286.1"/>
    <property type="molecule type" value="Genomic_DNA"/>
</dbReference>
<accession>D3VLG0</accession>
<keyword evidence="2" id="KW-1185">Reference proteome</keyword>
<evidence type="ECO:0000313" key="2">
    <source>
        <dbReference type="Proteomes" id="UP000008075"/>
    </source>
</evidence>
<gene>
    <name evidence="1" type="ordered locus">XNC1_3234</name>
</gene>
<protein>
    <submittedName>
        <fullName evidence="1">Uncharacterized protein</fullName>
    </submittedName>
</protein>
<sequence>MPTTRRENKSITPGIWAGRGKMRLQKIRRHHVLFPRWTITVDPRLTTLQAAFLH</sequence>
<name>D3VLG0_XENNA</name>
<evidence type="ECO:0000313" key="1">
    <source>
        <dbReference type="EMBL" id="CBJ91286.1"/>
    </source>
</evidence>